<reference evidence="3" key="1">
    <citation type="journal article" date="2006" name="PLoS Biol.">
        <title>Macronuclear genome sequence of the ciliate Tetrahymena thermophila, a model eukaryote.</title>
        <authorList>
            <person name="Eisen J.A."/>
            <person name="Coyne R.S."/>
            <person name="Wu M."/>
            <person name="Wu D."/>
            <person name="Thiagarajan M."/>
            <person name="Wortman J.R."/>
            <person name="Badger J.H."/>
            <person name="Ren Q."/>
            <person name="Amedeo P."/>
            <person name="Jones K.M."/>
            <person name="Tallon L.J."/>
            <person name="Delcher A.L."/>
            <person name="Salzberg S.L."/>
            <person name="Silva J.C."/>
            <person name="Haas B.J."/>
            <person name="Majoros W.H."/>
            <person name="Farzad M."/>
            <person name="Carlton J.M."/>
            <person name="Smith R.K. Jr."/>
            <person name="Garg J."/>
            <person name="Pearlman R.E."/>
            <person name="Karrer K.M."/>
            <person name="Sun L."/>
            <person name="Manning G."/>
            <person name="Elde N.C."/>
            <person name="Turkewitz A.P."/>
            <person name="Asai D.J."/>
            <person name="Wilkes D.E."/>
            <person name="Wang Y."/>
            <person name="Cai H."/>
            <person name="Collins K."/>
            <person name="Stewart B.A."/>
            <person name="Lee S.R."/>
            <person name="Wilamowska K."/>
            <person name="Weinberg Z."/>
            <person name="Ruzzo W.L."/>
            <person name="Wloga D."/>
            <person name="Gaertig J."/>
            <person name="Frankel J."/>
            <person name="Tsao C.-C."/>
            <person name="Gorovsky M.A."/>
            <person name="Keeling P.J."/>
            <person name="Waller R.F."/>
            <person name="Patron N.J."/>
            <person name="Cherry J.M."/>
            <person name="Stover N.A."/>
            <person name="Krieger C.J."/>
            <person name="del Toro C."/>
            <person name="Ryder H.F."/>
            <person name="Williamson S.C."/>
            <person name="Barbeau R.A."/>
            <person name="Hamilton E.P."/>
            <person name="Orias E."/>
        </authorList>
    </citation>
    <scope>NUCLEOTIDE SEQUENCE [LARGE SCALE GENOMIC DNA]</scope>
    <source>
        <strain evidence="3">SB210</strain>
    </source>
</reference>
<dbReference type="GeneID" id="7846660"/>
<dbReference type="AlphaFoldDB" id="I7MII8"/>
<feature type="region of interest" description="Disordered" evidence="1">
    <location>
        <begin position="167"/>
        <end position="204"/>
    </location>
</feature>
<feature type="compositionally biased region" description="Basic and acidic residues" evidence="1">
    <location>
        <begin position="250"/>
        <end position="260"/>
    </location>
</feature>
<organism evidence="2 3">
    <name type="scientific">Tetrahymena thermophila (strain SB210)</name>
    <dbReference type="NCBI Taxonomy" id="312017"/>
    <lineage>
        <taxon>Eukaryota</taxon>
        <taxon>Sar</taxon>
        <taxon>Alveolata</taxon>
        <taxon>Ciliophora</taxon>
        <taxon>Intramacronucleata</taxon>
        <taxon>Oligohymenophorea</taxon>
        <taxon>Hymenostomatida</taxon>
        <taxon>Tetrahymenina</taxon>
        <taxon>Tetrahymenidae</taxon>
        <taxon>Tetrahymena</taxon>
    </lineage>
</organism>
<dbReference type="EMBL" id="GG662719">
    <property type="protein sequence ID" value="EAR93736.2"/>
    <property type="molecule type" value="Genomic_DNA"/>
</dbReference>
<dbReference type="KEGG" id="tet:TTHERM_00398060"/>
<sequence>MELDRTKGHVKSSENSKTIDMKQITKNNIYIIIQSLASILEDISENNVSIGSIQIASEFQGKYYSKMAEILQQKNKNQNEEKKSSQIKIDEDQEKKKVNKQNRRIIQNGSEKKKEKIHICKDRIYKNNSLLDDIILQQQYIQYLQQQQLIAQQNMVQNGLEFQSQFNSQKELRQNHSNESLEKKSENNLHSFQSEGTKSNQNKIETSTIDNIQKNQSSILPLECQKQFYNGYNGKQSQLEEEGEQEEEKEEQKHDYNSYRNQKFDQKSYLNQGNTNNHFQVQQYKNESNYIQGQSYFNEGLQQYGFPQDQQNQQQQISRYQATDDLDYKNQQHQFTNQNYQQNNQLNPGSILLSNYNLENNKQFINDFKNDKQNLILSTQSQYQVGNWQNINNNQSQQEQLIILEAQNQNQQQLFESTQQSYDEEMYKAKIKSYVVDSHIQDNGEEISNSTQQQEQQQVSYWENNSNQNQLNYNLYHDKQKQNLNSSITSEKQSDEINKNGLNQIDQVEKSSFISAQNDVNRENFGNGFVNQYANQRELLVQNQNQQQYQIQTNVIGIYQQIISLVTVDQILESEQNTRISYDKSQVDGDQSIQLNYSEQNQEENNIQSSQQQILNQQMQNVQDVSSLAGQNISEQESSLYDLRSTINTCANTQNNNPFGFTENKKDSFDQNESSQQQQSQNNNQQINNIINFQSQIDNTDKRGELILDQNNMNSIVKLTSLDSKKSSSSGNFEQPSELSFDKFQSKVNSSLNQTNIFESSKTSKNIFNSNSNNNQNQINTNNQENLHNNQLKTNINCQFDQYNQILSNSILENLNSQMIAQKQVQKLNNQDLDAIQENNFQNQFLEDSEILTDDESSQIFKSYIQQEYYPIQNLNDTILEFIQNNQNIKVKNLKLFQKNSNSDIWYYTGPQYLIYLIRFERLIIEYLKSNDIKVGSENDLDQISFTVLQKEKLQIVNYLFSAIESKLNVFNQIIPEEKQKNICAMINHIPFRSALNDNNVQIFYNKDNMTLSWFSFLKSEEELKNDAIRYESKFIFKRVFIQNFFSSNDINDQFMTIEQKLHLNNISFNMHEIIESIIDEIKSNYSDLSFSQKRFQVSDQIKFYSSFITFQFELRFSDKYKEFIKQIKEKLSHKIEFVTQDKSSSKIEAYLIDKSDFKHQFMEDKYQDKYIRFFDLFKNYNMLPENQKLAKHLNNITKANNGIFIIDGSKKEYFKNFF</sequence>
<feature type="region of interest" description="Disordered" evidence="1">
    <location>
        <begin position="236"/>
        <end position="260"/>
    </location>
</feature>
<dbReference type="RefSeq" id="XP_001013981.2">
    <property type="nucleotide sequence ID" value="XM_001013981.2"/>
</dbReference>
<feature type="compositionally biased region" description="Basic and acidic residues" evidence="1">
    <location>
        <begin position="77"/>
        <end position="96"/>
    </location>
</feature>
<accession>I7MII8</accession>
<evidence type="ECO:0000256" key="1">
    <source>
        <dbReference type="SAM" id="MobiDB-lite"/>
    </source>
</evidence>
<evidence type="ECO:0000313" key="3">
    <source>
        <dbReference type="Proteomes" id="UP000009168"/>
    </source>
</evidence>
<dbReference type="InParanoid" id="I7MII8"/>
<feature type="region of interest" description="Disordered" evidence="1">
    <location>
        <begin position="75"/>
        <end position="112"/>
    </location>
</feature>
<feature type="compositionally biased region" description="Low complexity" evidence="1">
    <location>
        <begin position="671"/>
        <end position="682"/>
    </location>
</feature>
<feature type="compositionally biased region" description="Acidic residues" evidence="1">
    <location>
        <begin position="239"/>
        <end position="249"/>
    </location>
</feature>
<keyword evidence="3" id="KW-1185">Reference proteome</keyword>
<name>I7MII8_TETTS</name>
<gene>
    <name evidence="2" type="ORF">TTHERM_00398060</name>
</gene>
<feature type="compositionally biased region" description="Basic and acidic residues" evidence="1">
    <location>
        <begin position="170"/>
        <end position="187"/>
    </location>
</feature>
<feature type="region of interest" description="Disordered" evidence="1">
    <location>
        <begin position="652"/>
        <end position="682"/>
    </location>
</feature>
<dbReference type="Proteomes" id="UP000009168">
    <property type="component" value="Unassembled WGS sequence"/>
</dbReference>
<feature type="compositionally biased region" description="Polar residues" evidence="1">
    <location>
        <begin position="188"/>
        <end position="204"/>
    </location>
</feature>
<proteinExistence type="predicted"/>
<evidence type="ECO:0000313" key="2">
    <source>
        <dbReference type="EMBL" id="EAR93736.2"/>
    </source>
</evidence>
<protein>
    <submittedName>
        <fullName evidence="2">Uncharacterized protein</fullName>
    </submittedName>
</protein>